<keyword evidence="2 5" id="KW-0812">Transmembrane</keyword>
<evidence type="ECO:0000259" key="7">
    <source>
        <dbReference type="PROSITE" id="PS51380"/>
    </source>
</evidence>
<evidence type="ECO:0000256" key="4">
    <source>
        <dbReference type="ARBA" id="ARBA00023136"/>
    </source>
</evidence>
<sequence>MSPTATVTAILLVTLMLALLVVNLHDEIHTPSLYTVLSKLFWKNATVRPPLLIVLVVGGWGWVISVCQAARLEVDHVLGGPVQMPGATYHAALQLLCLLLAAHLLHFWASETPGVTWRPWLVSNCALNVAFFLIGALPCNLFYGDSRLSLLRTLFESLIAPFAPVTFWHVIVADYLTSLAKAMSDLQITMCISSGIFLGDADGEGNYARTTTLWHQSYKSCADSPVNGIFLALPFWWRLMQCLRVYSETREVKNLWNALKYSTAFPLVYAGYLKKHEPSAFHEQLFILCAVVQSTYCLIWDVHMDWGLFRRANLGGRYPDETGSAYCGGPAAVCAMREPLLVTRSKSVYILLCVFDLVLRFAWALSVFGGVPGRGLGMLFFEVIEILRRHVWAVFRIEWEVVAKVIYPAGNYANLAIASDDGEEDEEDED</sequence>
<keyword evidence="4 5" id="KW-0472">Membrane</keyword>
<proteinExistence type="predicted"/>
<feature type="transmembrane region" description="Helical" evidence="5">
    <location>
        <begin position="155"/>
        <end position="176"/>
    </location>
</feature>
<name>A0A0M0J4Q7_9EUKA</name>
<evidence type="ECO:0000256" key="2">
    <source>
        <dbReference type="ARBA" id="ARBA00022692"/>
    </source>
</evidence>
<evidence type="ECO:0000256" key="5">
    <source>
        <dbReference type="SAM" id="Phobius"/>
    </source>
</evidence>
<comment type="subcellular location">
    <subcellularLocation>
        <location evidence="1">Membrane</location>
        <topology evidence="1">Multi-pass membrane protein</topology>
    </subcellularLocation>
</comment>
<feature type="transmembrane region" description="Helical" evidence="5">
    <location>
        <begin position="348"/>
        <end position="371"/>
    </location>
</feature>
<evidence type="ECO:0000256" key="1">
    <source>
        <dbReference type="ARBA" id="ARBA00004141"/>
    </source>
</evidence>
<feature type="signal peptide" evidence="6">
    <location>
        <begin position="1"/>
        <end position="24"/>
    </location>
</feature>
<keyword evidence="6" id="KW-0732">Signal</keyword>
<feature type="transmembrane region" description="Helical" evidence="5">
    <location>
        <begin position="91"/>
        <end position="109"/>
    </location>
</feature>
<feature type="transmembrane region" description="Helical" evidence="5">
    <location>
        <begin position="121"/>
        <end position="143"/>
    </location>
</feature>
<evidence type="ECO:0000256" key="6">
    <source>
        <dbReference type="SAM" id="SignalP"/>
    </source>
</evidence>
<dbReference type="PROSITE" id="PS51380">
    <property type="entry name" value="EXS"/>
    <property type="match status" value="1"/>
</dbReference>
<reference evidence="9" key="1">
    <citation type="journal article" date="2015" name="PLoS Genet.">
        <title>Genome Sequence and Transcriptome Analyses of Chrysochromulina tobin: Metabolic Tools for Enhanced Algal Fitness in the Prominent Order Prymnesiales (Haptophyceae).</title>
        <authorList>
            <person name="Hovde B.T."/>
            <person name="Deodato C.R."/>
            <person name="Hunsperger H.M."/>
            <person name="Ryken S.A."/>
            <person name="Yost W."/>
            <person name="Jha R.K."/>
            <person name="Patterson J."/>
            <person name="Monnat R.J. Jr."/>
            <person name="Barlow S.B."/>
            <person name="Starkenburg S.R."/>
            <person name="Cattolico R.A."/>
        </authorList>
    </citation>
    <scope>NUCLEOTIDE SEQUENCE</scope>
    <source>
        <strain evidence="9">CCMP291</strain>
    </source>
</reference>
<dbReference type="GO" id="GO:0016020">
    <property type="term" value="C:membrane"/>
    <property type="evidence" value="ECO:0007669"/>
    <property type="project" value="UniProtKB-SubCell"/>
</dbReference>
<gene>
    <name evidence="8" type="ORF">Ctob_000472</name>
</gene>
<dbReference type="AlphaFoldDB" id="A0A0M0J4Q7"/>
<feature type="transmembrane region" description="Helical" evidence="5">
    <location>
        <begin position="48"/>
        <end position="70"/>
    </location>
</feature>
<keyword evidence="9" id="KW-1185">Reference proteome</keyword>
<evidence type="ECO:0000313" key="9">
    <source>
        <dbReference type="Proteomes" id="UP000037460"/>
    </source>
</evidence>
<accession>A0A0M0J4Q7</accession>
<dbReference type="OrthoDB" id="9970435at2759"/>
<evidence type="ECO:0000256" key="3">
    <source>
        <dbReference type="ARBA" id="ARBA00022989"/>
    </source>
</evidence>
<keyword evidence="3 5" id="KW-1133">Transmembrane helix</keyword>
<comment type="caution">
    <text evidence="8">The sequence shown here is derived from an EMBL/GenBank/DDBJ whole genome shotgun (WGS) entry which is preliminary data.</text>
</comment>
<feature type="domain" description="EXS" evidence="7">
    <location>
        <begin position="218"/>
        <end position="429"/>
    </location>
</feature>
<dbReference type="InterPro" id="IPR004342">
    <property type="entry name" value="EXS_C"/>
</dbReference>
<organism evidence="8 9">
    <name type="scientific">Chrysochromulina tobinii</name>
    <dbReference type="NCBI Taxonomy" id="1460289"/>
    <lineage>
        <taxon>Eukaryota</taxon>
        <taxon>Haptista</taxon>
        <taxon>Haptophyta</taxon>
        <taxon>Prymnesiophyceae</taxon>
        <taxon>Prymnesiales</taxon>
        <taxon>Chrysochromulinaceae</taxon>
        <taxon>Chrysochromulina</taxon>
    </lineage>
</organism>
<dbReference type="Proteomes" id="UP000037460">
    <property type="component" value="Unassembled WGS sequence"/>
</dbReference>
<feature type="chain" id="PRO_5005601530" evidence="6">
    <location>
        <begin position="25"/>
        <end position="430"/>
    </location>
</feature>
<evidence type="ECO:0000313" key="8">
    <source>
        <dbReference type="EMBL" id="KOO21556.1"/>
    </source>
</evidence>
<dbReference type="EMBL" id="JWZX01003352">
    <property type="protein sequence ID" value="KOO21556.1"/>
    <property type="molecule type" value="Genomic_DNA"/>
</dbReference>
<dbReference type="PANTHER" id="PTHR10783">
    <property type="entry name" value="XENOTROPIC AND POLYTROPIC RETROVIRUS RECEPTOR 1-RELATED"/>
    <property type="match status" value="1"/>
</dbReference>
<protein>
    <submittedName>
        <fullName evidence="8">Spx and exs domain-containing protein 1-like protein</fullName>
    </submittedName>
</protein>
<dbReference type="Pfam" id="PF03124">
    <property type="entry name" value="EXS"/>
    <property type="match status" value="1"/>
</dbReference>